<proteinExistence type="predicted"/>
<organism evidence="2 3">
    <name type="scientific">Portunus trituberculatus</name>
    <name type="common">Swimming crab</name>
    <name type="synonym">Neptunus trituberculatus</name>
    <dbReference type="NCBI Taxonomy" id="210409"/>
    <lineage>
        <taxon>Eukaryota</taxon>
        <taxon>Metazoa</taxon>
        <taxon>Ecdysozoa</taxon>
        <taxon>Arthropoda</taxon>
        <taxon>Crustacea</taxon>
        <taxon>Multicrustacea</taxon>
        <taxon>Malacostraca</taxon>
        <taxon>Eumalacostraca</taxon>
        <taxon>Eucarida</taxon>
        <taxon>Decapoda</taxon>
        <taxon>Pleocyemata</taxon>
        <taxon>Brachyura</taxon>
        <taxon>Eubrachyura</taxon>
        <taxon>Portunoidea</taxon>
        <taxon>Portunidae</taxon>
        <taxon>Portuninae</taxon>
        <taxon>Portunus</taxon>
    </lineage>
</organism>
<keyword evidence="3" id="KW-1185">Reference proteome</keyword>
<feature type="region of interest" description="Disordered" evidence="1">
    <location>
        <begin position="1"/>
        <end position="28"/>
    </location>
</feature>
<feature type="compositionally biased region" description="Low complexity" evidence="1">
    <location>
        <begin position="8"/>
        <end position="21"/>
    </location>
</feature>
<evidence type="ECO:0000256" key="1">
    <source>
        <dbReference type="SAM" id="MobiDB-lite"/>
    </source>
</evidence>
<dbReference type="EMBL" id="VSRR010000999">
    <property type="protein sequence ID" value="MPC21651.1"/>
    <property type="molecule type" value="Genomic_DNA"/>
</dbReference>
<sequence>MIHRLTTQSPLHLQPSSSQHSYTSPRHLTCSCSHLPSPSPQPRSSHCRSSPLPTHRVLISFFMSSKLLVKKKKSIPMIHLILRLNTFLLSKSPRFSAGATLGEVREDRNAFRPE</sequence>
<protein>
    <submittedName>
        <fullName evidence="2">Uncharacterized protein</fullName>
    </submittedName>
</protein>
<gene>
    <name evidence="2" type="ORF">E2C01_014643</name>
</gene>
<evidence type="ECO:0000313" key="2">
    <source>
        <dbReference type="EMBL" id="MPC21651.1"/>
    </source>
</evidence>
<dbReference type="AlphaFoldDB" id="A0A5B7DJD9"/>
<accession>A0A5B7DJD9</accession>
<evidence type="ECO:0000313" key="3">
    <source>
        <dbReference type="Proteomes" id="UP000324222"/>
    </source>
</evidence>
<name>A0A5B7DJD9_PORTR</name>
<dbReference type="Proteomes" id="UP000324222">
    <property type="component" value="Unassembled WGS sequence"/>
</dbReference>
<comment type="caution">
    <text evidence="2">The sequence shown here is derived from an EMBL/GenBank/DDBJ whole genome shotgun (WGS) entry which is preliminary data.</text>
</comment>
<reference evidence="2 3" key="1">
    <citation type="submission" date="2019-05" db="EMBL/GenBank/DDBJ databases">
        <title>Another draft genome of Portunus trituberculatus and its Hox gene families provides insights of decapod evolution.</title>
        <authorList>
            <person name="Jeong J.-H."/>
            <person name="Song I."/>
            <person name="Kim S."/>
            <person name="Choi T."/>
            <person name="Kim D."/>
            <person name="Ryu S."/>
            <person name="Kim W."/>
        </authorList>
    </citation>
    <scope>NUCLEOTIDE SEQUENCE [LARGE SCALE GENOMIC DNA]</scope>
    <source>
        <tissue evidence="2">Muscle</tissue>
    </source>
</reference>